<dbReference type="STRING" id="47866.GA0074694_0025"/>
<dbReference type="Gene3D" id="3.40.50.1820">
    <property type="entry name" value="alpha/beta hydrolase"/>
    <property type="match status" value="1"/>
</dbReference>
<organism evidence="2 3">
    <name type="scientific">Micromonospora inyonensis</name>
    <dbReference type="NCBI Taxonomy" id="47866"/>
    <lineage>
        <taxon>Bacteria</taxon>
        <taxon>Bacillati</taxon>
        <taxon>Actinomycetota</taxon>
        <taxon>Actinomycetes</taxon>
        <taxon>Micromonosporales</taxon>
        <taxon>Micromonosporaceae</taxon>
        <taxon>Micromonospora</taxon>
    </lineage>
</organism>
<dbReference type="InterPro" id="IPR051044">
    <property type="entry name" value="MAG_DAG_Lipase"/>
</dbReference>
<dbReference type="InterPro" id="IPR022742">
    <property type="entry name" value="Hydrolase_4"/>
</dbReference>
<reference evidence="3" key="1">
    <citation type="submission" date="2016-06" db="EMBL/GenBank/DDBJ databases">
        <authorList>
            <person name="Varghese N."/>
        </authorList>
    </citation>
    <scope>NUCLEOTIDE SEQUENCE [LARGE SCALE GENOMIC DNA]</scope>
    <source>
        <strain evidence="3">DSM 46123</strain>
    </source>
</reference>
<dbReference type="Pfam" id="PF12146">
    <property type="entry name" value="Hydrolase_4"/>
    <property type="match status" value="1"/>
</dbReference>
<evidence type="ECO:0000259" key="1">
    <source>
        <dbReference type="Pfam" id="PF12146"/>
    </source>
</evidence>
<gene>
    <name evidence="2" type="ORF">GA0074694_0025</name>
</gene>
<name>A0A1C6R744_9ACTN</name>
<evidence type="ECO:0000313" key="3">
    <source>
        <dbReference type="Proteomes" id="UP000198906"/>
    </source>
</evidence>
<accession>A0A1C6R744</accession>
<evidence type="ECO:0000313" key="2">
    <source>
        <dbReference type="EMBL" id="SCL12838.1"/>
    </source>
</evidence>
<dbReference type="GO" id="GO:0016787">
    <property type="term" value="F:hydrolase activity"/>
    <property type="evidence" value="ECO:0007669"/>
    <property type="project" value="UniProtKB-KW"/>
</dbReference>
<dbReference type="SUPFAM" id="SSF53474">
    <property type="entry name" value="alpha/beta-Hydrolases"/>
    <property type="match status" value="1"/>
</dbReference>
<feature type="domain" description="Serine aminopeptidase S33" evidence="1">
    <location>
        <begin position="40"/>
        <end position="245"/>
    </location>
</feature>
<dbReference type="Proteomes" id="UP000198906">
    <property type="component" value="Unassembled WGS sequence"/>
</dbReference>
<dbReference type="AlphaFoldDB" id="A0A1C6R744"/>
<keyword evidence="3" id="KW-1185">Reference proteome</keyword>
<dbReference type="InterPro" id="IPR029058">
    <property type="entry name" value="AB_hydrolase_fold"/>
</dbReference>
<keyword evidence="2" id="KW-0378">Hydrolase</keyword>
<protein>
    <submittedName>
        <fullName evidence="2">Lysophospholipase, alpha-beta hydrolase superfamily</fullName>
    </submittedName>
</protein>
<sequence>MTGVEPDVLGPPFERYTIELDPDDEGPVVATLVRRRAGSPTRRAVLYVHGFVDYFFQAHLAEYWTDRGWDFYALDLRKYGRSLLQHQTPNFCRDLGDYFPELDAAATFVRTSDDHDTLLVMGHSTGGLLAAVWAHARRDAGLVDGLLLNSPFFDINAPWLVRRPLAAAVTRLGRGAPHRVLPFGLGTVYGECLHADHRGEWRYDLSWKPLAGFPVRIGWLAAIRRAQRQLRAGLDIPVPVLVACSTRTFRRRRWHTSAMLADAVLDVAHMVRWAPRLGPQVTVARIDGGMHDLTLSGPAVREKIFAEIDRWVGSNLVGAGR</sequence>
<dbReference type="PANTHER" id="PTHR11614">
    <property type="entry name" value="PHOSPHOLIPASE-RELATED"/>
    <property type="match status" value="1"/>
</dbReference>
<proteinExistence type="predicted"/>
<dbReference type="EMBL" id="FMHU01000001">
    <property type="protein sequence ID" value="SCL12838.1"/>
    <property type="molecule type" value="Genomic_DNA"/>
</dbReference>